<protein>
    <submittedName>
        <fullName evidence="1">Aspartate/glutamate racemase family protein</fullName>
    </submittedName>
</protein>
<dbReference type="InterPro" id="IPR001920">
    <property type="entry name" value="Asp/Glu_race"/>
</dbReference>
<gene>
    <name evidence="1" type="ORF">H9895_01655</name>
</gene>
<comment type="caution">
    <text evidence="1">The sequence shown here is derived from an EMBL/GenBank/DDBJ whole genome shotgun (WGS) entry which is preliminary data.</text>
</comment>
<proteinExistence type="predicted"/>
<dbReference type="Proteomes" id="UP000823937">
    <property type="component" value="Unassembled WGS sequence"/>
</dbReference>
<dbReference type="GO" id="GO:0047661">
    <property type="term" value="F:amino-acid racemase activity"/>
    <property type="evidence" value="ECO:0007669"/>
    <property type="project" value="InterPro"/>
</dbReference>
<evidence type="ECO:0000313" key="2">
    <source>
        <dbReference type="Proteomes" id="UP000823937"/>
    </source>
</evidence>
<dbReference type="InterPro" id="IPR015942">
    <property type="entry name" value="Asp/Glu/hydantoin_racemase"/>
</dbReference>
<evidence type="ECO:0000313" key="1">
    <source>
        <dbReference type="EMBL" id="HIV73768.1"/>
    </source>
</evidence>
<name>A0A9D1TJK6_9BACI</name>
<dbReference type="Pfam" id="PF01177">
    <property type="entry name" value="Asp_Glu_race"/>
    <property type="match status" value="1"/>
</dbReference>
<sequence>MLGIIRVLTSEGKVLSEHGELMRDFLSIDSETKCIMDQPKGIYNAQTEQEAIPKIVELARGMEKSGKYKALTISCAADPALQEVKQAVSIPVYGAGAVGANISKTLGDNVGVIGITEEAPPNILKVLGNHFYSYHYEPTLRNTVSLFSDDAKNKLVMLMNRMKEEGADVILFACTGFSTIHLKQFAKDRVTIPMVDLVEAQAVAYKLQ</sequence>
<dbReference type="Gene3D" id="3.40.50.1860">
    <property type="match status" value="2"/>
</dbReference>
<organism evidence="1 2">
    <name type="scientific">Candidatus Pseudogracilibacillus intestinigallinarum</name>
    <dbReference type="NCBI Taxonomy" id="2838742"/>
    <lineage>
        <taxon>Bacteria</taxon>
        <taxon>Bacillati</taxon>
        <taxon>Bacillota</taxon>
        <taxon>Bacilli</taxon>
        <taxon>Bacillales</taxon>
        <taxon>Bacillaceae</taxon>
        <taxon>Pseudogracilibacillus</taxon>
    </lineage>
</organism>
<reference evidence="1" key="2">
    <citation type="submission" date="2021-04" db="EMBL/GenBank/DDBJ databases">
        <authorList>
            <person name="Gilroy R."/>
        </authorList>
    </citation>
    <scope>NUCLEOTIDE SEQUENCE</scope>
    <source>
        <strain evidence="1">CHK169-2315</strain>
    </source>
</reference>
<accession>A0A9D1TJK6</accession>
<dbReference type="AlphaFoldDB" id="A0A9D1TJK6"/>
<reference evidence="1" key="1">
    <citation type="journal article" date="2021" name="PeerJ">
        <title>Extensive microbial diversity within the chicken gut microbiome revealed by metagenomics and culture.</title>
        <authorList>
            <person name="Gilroy R."/>
            <person name="Ravi A."/>
            <person name="Getino M."/>
            <person name="Pursley I."/>
            <person name="Horton D.L."/>
            <person name="Alikhan N.F."/>
            <person name="Baker D."/>
            <person name="Gharbi K."/>
            <person name="Hall N."/>
            <person name="Watson M."/>
            <person name="Adriaenssens E.M."/>
            <person name="Foster-Nyarko E."/>
            <person name="Jarju S."/>
            <person name="Secka A."/>
            <person name="Antonio M."/>
            <person name="Oren A."/>
            <person name="Chaudhuri R.R."/>
            <person name="La Ragione R."/>
            <person name="Hildebrand F."/>
            <person name="Pallen M.J."/>
        </authorList>
    </citation>
    <scope>NUCLEOTIDE SEQUENCE</scope>
    <source>
        <strain evidence="1">CHK169-2315</strain>
    </source>
</reference>
<dbReference type="EMBL" id="DXHX01000024">
    <property type="protein sequence ID" value="HIV73768.1"/>
    <property type="molecule type" value="Genomic_DNA"/>
</dbReference>